<proteinExistence type="predicted"/>
<keyword evidence="2" id="KW-0472">Membrane</keyword>
<feature type="compositionally biased region" description="Low complexity" evidence="1">
    <location>
        <begin position="126"/>
        <end position="145"/>
    </location>
</feature>
<name>A0A5N6MFI6_9MICC</name>
<comment type="caution">
    <text evidence="4">The sequence shown here is derived from an EMBL/GenBank/DDBJ whole genome shotgun (WGS) entry which is preliminary data.</text>
</comment>
<feature type="region of interest" description="Disordered" evidence="1">
    <location>
        <begin position="50"/>
        <end position="151"/>
    </location>
</feature>
<protein>
    <recommendedName>
        <fullName evidence="6">Secreted protein</fullName>
    </recommendedName>
</protein>
<feature type="transmembrane region" description="Helical" evidence="2">
    <location>
        <begin position="156"/>
        <end position="175"/>
    </location>
</feature>
<keyword evidence="3" id="KW-0732">Signal</keyword>
<dbReference type="AlphaFoldDB" id="A0A5N6MFI6"/>
<sequence length="185" mass="18196">MYVLRLSTAALGVSALLLTGPAAPALALECAPGTRPTVVEGVEICAEGTYNPSVPAPSFNPGESTYDPSTGHYSEAVPGVPVPAPVPGTPAATTPAPAQTTTAAADPVPSPDTATGAAQGSPVEASPSGTPSPGRTSSPSPSAEPAPEEERAGLDAVLPAAAAIVILGVLAGGLLRRHRNRAARR</sequence>
<organism evidence="4 5">
    <name type="scientific">Arthrobacter yangruifuii</name>
    <dbReference type="NCBI Taxonomy" id="2606616"/>
    <lineage>
        <taxon>Bacteria</taxon>
        <taxon>Bacillati</taxon>
        <taxon>Actinomycetota</taxon>
        <taxon>Actinomycetes</taxon>
        <taxon>Micrococcales</taxon>
        <taxon>Micrococcaceae</taxon>
        <taxon>Arthrobacter</taxon>
    </lineage>
</organism>
<keyword evidence="2" id="KW-0812">Transmembrane</keyword>
<feature type="compositionally biased region" description="Polar residues" evidence="1">
    <location>
        <begin position="61"/>
        <end position="72"/>
    </location>
</feature>
<dbReference type="RefSeq" id="WP_152272831.1">
    <property type="nucleotide sequence ID" value="NZ_VTFX01000005.1"/>
</dbReference>
<evidence type="ECO:0000313" key="5">
    <source>
        <dbReference type="Proteomes" id="UP000326852"/>
    </source>
</evidence>
<evidence type="ECO:0000256" key="2">
    <source>
        <dbReference type="SAM" id="Phobius"/>
    </source>
</evidence>
<evidence type="ECO:0000313" key="4">
    <source>
        <dbReference type="EMBL" id="KAD3515181.1"/>
    </source>
</evidence>
<evidence type="ECO:0008006" key="6">
    <source>
        <dbReference type="Google" id="ProtNLM"/>
    </source>
</evidence>
<reference evidence="4 5" key="1">
    <citation type="submission" date="2019-08" db="EMBL/GenBank/DDBJ databases">
        <title>Arthrobacter sp. nov., isolated from plateau pika and Tibetan wild ass.</title>
        <authorList>
            <person name="Ge Y."/>
        </authorList>
    </citation>
    <scope>NUCLEOTIDE SEQUENCE [LARGE SCALE GENOMIC DNA]</scope>
    <source>
        <strain evidence="4 5">785</strain>
    </source>
</reference>
<feature type="compositionally biased region" description="Low complexity" evidence="1">
    <location>
        <begin position="89"/>
        <end position="107"/>
    </location>
</feature>
<accession>A0A5N6MFI6</accession>
<gene>
    <name evidence="4" type="ORF">GD627_12880</name>
</gene>
<evidence type="ECO:0000256" key="3">
    <source>
        <dbReference type="SAM" id="SignalP"/>
    </source>
</evidence>
<feature type="chain" id="PRO_5024795541" description="Secreted protein" evidence="3">
    <location>
        <begin position="28"/>
        <end position="185"/>
    </location>
</feature>
<dbReference type="Proteomes" id="UP000326852">
    <property type="component" value="Unassembled WGS sequence"/>
</dbReference>
<evidence type="ECO:0000256" key="1">
    <source>
        <dbReference type="SAM" id="MobiDB-lite"/>
    </source>
</evidence>
<keyword evidence="2" id="KW-1133">Transmembrane helix</keyword>
<keyword evidence="5" id="KW-1185">Reference proteome</keyword>
<dbReference type="EMBL" id="VTFX01000005">
    <property type="protein sequence ID" value="KAD3515181.1"/>
    <property type="molecule type" value="Genomic_DNA"/>
</dbReference>
<feature type="signal peptide" evidence="3">
    <location>
        <begin position="1"/>
        <end position="27"/>
    </location>
</feature>